<dbReference type="Pfam" id="PF02080">
    <property type="entry name" value="TrkA_C"/>
    <property type="match status" value="1"/>
</dbReference>
<name>A0ABP4IJS3_9ACTN</name>
<dbReference type="EMBL" id="BAAAKJ010000121">
    <property type="protein sequence ID" value="GAA1392132.1"/>
    <property type="molecule type" value="Genomic_DNA"/>
</dbReference>
<keyword evidence="5" id="KW-0520">NAD</keyword>
<dbReference type="SUPFAM" id="SSF116726">
    <property type="entry name" value="TrkA C-terminal domain-like"/>
    <property type="match status" value="1"/>
</dbReference>
<dbReference type="Proteomes" id="UP001499863">
    <property type="component" value="Unassembled WGS sequence"/>
</dbReference>
<feature type="domain" description="RCK C-terminal" evidence="8">
    <location>
        <begin position="137"/>
        <end position="218"/>
    </location>
</feature>
<dbReference type="InterPro" id="IPR036721">
    <property type="entry name" value="RCK_C_sf"/>
</dbReference>
<organism evidence="9 10">
    <name type="scientific">Kitasatospora putterlickiae</name>
    <dbReference type="NCBI Taxonomy" id="221725"/>
    <lineage>
        <taxon>Bacteria</taxon>
        <taxon>Bacillati</taxon>
        <taxon>Actinomycetota</taxon>
        <taxon>Actinomycetes</taxon>
        <taxon>Kitasatosporales</taxon>
        <taxon>Streptomycetaceae</taxon>
        <taxon>Kitasatospora</taxon>
    </lineage>
</organism>
<keyword evidence="10" id="KW-1185">Reference proteome</keyword>
<dbReference type="Gene3D" id="3.30.70.1450">
    <property type="entry name" value="Regulator of K+ conductance, C-terminal domain"/>
    <property type="match status" value="1"/>
</dbReference>
<accession>A0ABP4IJS3</accession>
<dbReference type="PRINTS" id="PR00335">
    <property type="entry name" value="KUPTAKETRKA"/>
</dbReference>
<sequence>MRVAIAGAGAVGRSIAGELLENGHEVLLIDKNPNSISVERVPMAEWLLADACEITSLDEAALQRCHVVIAATGDDKVNLVVSLLAKTEYGVPRVVARVNNPKNEWLFNESWGVDVAVSTPRLMSALVEEAVSVGDLVRLMRFSQGNANLVELTLAEDTELVGTRVGDVPWPPDTALVTILREGRVLVPGKDDTLEGGDELLFVAAQEREEELEELLSSSAGAQ</sequence>
<evidence type="ECO:0000313" key="9">
    <source>
        <dbReference type="EMBL" id="GAA1392132.1"/>
    </source>
</evidence>
<proteinExistence type="predicted"/>
<keyword evidence="6" id="KW-0406">Ion transport</keyword>
<dbReference type="PROSITE" id="PS51202">
    <property type="entry name" value="RCK_C"/>
    <property type="match status" value="1"/>
</dbReference>
<dbReference type="SUPFAM" id="SSF51735">
    <property type="entry name" value="NAD(P)-binding Rossmann-fold domains"/>
    <property type="match status" value="1"/>
</dbReference>
<dbReference type="PANTHER" id="PTHR43833:SF5">
    <property type="entry name" value="TRK SYSTEM POTASSIUM UPTAKE PROTEIN TRKA"/>
    <property type="match status" value="1"/>
</dbReference>
<keyword evidence="3" id="KW-0633">Potassium transport</keyword>
<dbReference type="InterPro" id="IPR036291">
    <property type="entry name" value="NAD(P)-bd_dom_sf"/>
</dbReference>
<protein>
    <recommendedName>
        <fullName evidence="1">Trk system potassium uptake protein TrkA</fullName>
    </recommendedName>
</protein>
<dbReference type="InterPro" id="IPR050721">
    <property type="entry name" value="Trk_Ktr_HKT_K-transport"/>
</dbReference>
<keyword evidence="2" id="KW-0813">Transport</keyword>
<evidence type="ECO:0000259" key="7">
    <source>
        <dbReference type="PROSITE" id="PS51201"/>
    </source>
</evidence>
<dbReference type="InterPro" id="IPR006037">
    <property type="entry name" value="RCK_C"/>
</dbReference>
<dbReference type="PANTHER" id="PTHR43833">
    <property type="entry name" value="POTASSIUM CHANNEL PROTEIN 2-RELATED-RELATED"/>
    <property type="match status" value="1"/>
</dbReference>
<dbReference type="Gene3D" id="3.40.50.720">
    <property type="entry name" value="NAD(P)-binding Rossmann-like Domain"/>
    <property type="match status" value="1"/>
</dbReference>
<evidence type="ECO:0000256" key="3">
    <source>
        <dbReference type="ARBA" id="ARBA00022538"/>
    </source>
</evidence>
<dbReference type="InterPro" id="IPR003148">
    <property type="entry name" value="RCK_N"/>
</dbReference>
<evidence type="ECO:0000256" key="6">
    <source>
        <dbReference type="ARBA" id="ARBA00023065"/>
    </source>
</evidence>
<reference evidence="10" key="1">
    <citation type="journal article" date="2019" name="Int. J. Syst. Evol. Microbiol.">
        <title>The Global Catalogue of Microorganisms (GCM) 10K type strain sequencing project: providing services to taxonomists for standard genome sequencing and annotation.</title>
        <authorList>
            <consortium name="The Broad Institute Genomics Platform"/>
            <consortium name="The Broad Institute Genome Sequencing Center for Infectious Disease"/>
            <person name="Wu L."/>
            <person name="Ma J."/>
        </authorList>
    </citation>
    <scope>NUCLEOTIDE SEQUENCE [LARGE SCALE GENOMIC DNA]</scope>
    <source>
        <strain evidence="10">JCM 12393</strain>
    </source>
</reference>
<gene>
    <name evidence="9" type="ORF">GCM10009639_23090</name>
</gene>
<dbReference type="RefSeq" id="WP_344332784.1">
    <property type="nucleotide sequence ID" value="NZ_BAAAKJ010000121.1"/>
</dbReference>
<dbReference type="Pfam" id="PF02254">
    <property type="entry name" value="TrkA_N"/>
    <property type="match status" value="1"/>
</dbReference>
<keyword evidence="4" id="KW-0630">Potassium</keyword>
<comment type="caution">
    <text evidence="9">The sequence shown here is derived from an EMBL/GenBank/DDBJ whole genome shotgun (WGS) entry which is preliminary data.</text>
</comment>
<evidence type="ECO:0000256" key="5">
    <source>
        <dbReference type="ARBA" id="ARBA00023027"/>
    </source>
</evidence>
<feature type="domain" description="RCK N-terminal" evidence="7">
    <location>
        <begin position="1"/>
        <end position="117"/>
    </location>
</feature>
<evidence type="ECO:0000256" key="4">
    <source>
        <dbReference type="ARBA" id="ARBA00022958"/>
    </source>
</evidence>
<evidence type="ECO:0000256" key="2">
    <source>
        <dbReference type="ARBA" id="ARBA00022448"/>
    </source>
</evidence>
<evidence type="ECO:0000259" key="8">
    <source>
        <dbReference type="PROSITE" id="PS51202"/>
    </source>
</evidence>
<evidence type="ECO:0000313" key="10">
    <source>
        <dbReference type="Proteomes" id="UP001499863"/>
    </source>
</evidence>
<evidence type="ECO:0000256" key="1">
    <source>
        <dbReference type="ARBA" id="ARBA00017378"/>
    </source>
</evidence>
<dbReference type="InterPro" id="IPR006036">
    <property type="entry name" value="K_uptake_TrkA"/>
</dbReference>
<dbReference type="PROSITE" id="PS51201">
    <property type="entry name" value="RCK_N"/>
    <property type="match status" value="1"/>
</dbReference>